<dbReference type="InterPro" id="IPR010730">
    <property type="entry name" value="HET"/>
</dbReference>
<sequence length="70" mass="7939">IESGDRHAQYTPFSHCWGTAPIWTTTKIRKLLPYSQLPGNSQDAIAVTRLLGLQYLWIDSSCVLQDSPEY</sequence>
<dbReference type="GeneID" id="36584094"/>
<evidence type="ECO:0000313" key="2">
    <source>
        <dbReference type="EMBL" id="PMD51003.1"/>
    </source>
</evidence>
<dbReference type="RefSeq" id="XP_024727907.1">
    <property type="nucleotide sequence ID" value="XM_024876015.1"/>
</dbReference>
<dbReference type="PANTHER" id="PTHR33112:SF16">
    <property type="entry name" value="HETEROKARYON INCOMPATIBILITY DOMAIN-CONTAINING PROTEIN"/>
    <property type="match status" value="1"/>
</dbReference>
<dbReference type="Pfam" id="PF06985">
    <property type="entry name" value="HET"/>
    <property type="match status" value="1"/>
</dbReference>
<protein>
    <recommendedName>
        <fullName evidence="1">Heterokaryon incompatibility domain-containing protein</fullName>
    </recommendedName>
</protein>
<feature type="domain" description="Heterokaryon incompatibility" evidence="1">
    <location>
        <begin position="10"/>
        <end position="67"/>
    </location>
</feature>
<keyword evidence="3" id="KW-1185">Reference proteome</keyword>
<feature type="non-terminal residue" evidence="2">
    <location>
        <position position="1"/>
    </location>
</feature>
<dbReference type="InParanoid" id="A0A2J6SJS7"/>
<proteinExistence type="predicted"/>
<gene>
    <name evidence="2" type="ORF">K444DRAFT_543998</name>
</gene>
<dbReference type="OrthoDB" id="5125733at2759"/>
<dbReference type="EMBL" id="KZ613912">
    <property type="protein sequence ID" value="PMD51003.1"/>
    <property type="molecule type" value="Genomic_DNA"/>
</dbReference>
<organism evidence="2 3">
    <name type="scientific">Hyaloscypha bicolor E</name>
    <dbReference type="NCBI Taxonomy" id="1095630"/>
    <lineage>
        <taxon>Eukaryota</taxon>
        <taxon>Fungi</taxon>
        <taxon>Dikarya</taxon>
        <taxon>Ascomycota</taxon>
        <taxon>Pezizomycotina</taxon>
        <taxon>Leotiomycetes</taxon>
        <taxon>Helotiales</taxon>
        <taxon>Hyaloscyphaceae</taxon>
        <taxon>Hyaloscypha</taxon>
        <taxon>Hyaloscypha bicolor</taxon>
    </lineage>
</organism>
<dbReference type="STRING" id="1095630.A0A2J6SJS7"/>
<accession>A0A2J6SJS7</accession>
<evidence type="ECO:0000313" key="3">
    <source>
        <dbReference type="Proteomes" id="UP000235371"/>
    </source>
</evidence>
<evidence type="ECO:0000259" key="1">
    <source>
        <dbReference type="Pfam" id="PF06985"/>
    </source>
</evidence>
<dbReference type="Proteomes" id="UP000235371">
    <property type="component" value="Unassembled WGS sequence"/>
</dbReference>
<dbReference type="AlphaFoldDB" id="A0A2J6SJS7"/>
<dbReference type="PANTHER" id="PTHR33112">
    <property type="entry name" value="DOMAIN PROTEIN, PUTATIVE-RELATED"/>
    <property type="match status" value="1"/>
</dbReference>
<reference evidence="2 3" key="1">
    <citation type="submission" date="2016-04" db="EMBL/GenBank/DDBJ databases">
        <title>A degradative enzymes factory behind the ericoid mycorrhizal symbiosis.</title>
        <authorList>
            <consortium name="DOE Joint Genome Institute"/>
            <person name="Martino E."/>
            <person name="Morin E."/>
            <person name="Grelet G."/>
            <person name="Kuo A."/>
            <person name="Kohler A."/>
            <person name="Daghino S."/>
            <person name="Barry K."/>
            <person name="Choi C."/>
            <person name="Cichocki N."/>
            <person name="Clum A."/>
            <person name="Copeland A."/>
            <person name="Hainaut M."/>
            <person name="Haridas S."/>
            <person name="Labutti K."/>
            <person name="Lindquist E."/>
            <person name="Lipzen A."/>
            <person name="Khouja H.-R."/>
            <person name="Murat C."/>
            <person name="Ohm R."/>
            <person name="Olson A."/>
            <person name="Spatafora J."/>
            <person name="Veneault-Fourrey C."/>
            <person name="Henrissat B."/>
            <person name="Grigoriev I."/>
            <person name="Martin F."/>
            <person name="Perotto S."/>
        </authorList>
    </citation>
    <scope>NUCLEOTIDE SEQUENCE [LARGE SCALE GENOMIC DNA]</scope>
    <source>
        <strain evidence="2 3">E</strain>
    </source>
</reference>
<name>A0A2J6SJS7_9HELO</name>